<dbReference type="PROSITE" id="PS51725">
    <property type="entry name" value="ABM"/>
    <property type="match status" value="1"/>
</dbReference>
<dbReference type="PANTHER" id="PTHR33336:SF3">
    <property type="entry name" value="ABM DOMAIN-CONTAINING PROTEIN"/>
    <property type="match status" value="1"/>
</dbReference>
<proteinExistence type="predicted"/>
<dbReference type="InterPro" id="IPR011008">
    <property type="entry name" value="Dimeric_a/b-barrel"/>
</dbReference>
<evidence type="ECO:0000259" key="1">
    <source>
        <dbReference type="PROSITE" id="PS51725"/>
    </source>
</evidence>
<keyword evidence="2" id="KW-0503">Monooxygenase</keyword>
<gene>
    <name evidence="2" type="ORF">GCM10007939_23100</name>
</gene>
<keyword evidence="2" id="KW-0560">Oxidoreductase</keyword>
<accession>A0ABQ5VY59</accession>
<dbReference type="Gene3D" id="3.30.70.100">
    <property type="match status" value="1"/>
</dbReference>
<organism evidence="2 3">
    <name type="scientific">Amylibacter marinus</name>
    <dbReference type="NCBI Taxonomy" id="1475483"/>
    <lineage>
        <taxon>Bacteria</taxon>
        <taxon>Pseudomonadati</taxon>
        <taxon>Pseudomonadota</taxon>
        <taxon>Alphaproteobacteria</taxon>
        <taxon>Rhodobacterales</taxon>
        <taxon>Paracoccaceae</taxon>
        <taxon>Amylibacter</taxon>
    </lineage>
</organism>
<dbReference type="RefSeq" id="WP_284379368.1">
    <property type="nucleotide sequence ID" value="NZ_BSNN01000008.1"/>
</dbReference>
<dbReference type="Pfam" id="PF03992">
    <property type="entry name" value="ABM"/>
    <property type="match status" value="1"/>
</dbReference>
<name>A0ABQ5VY59_9RHOB</name>
<dbReference type="InterPro" id="IPR050744">
    <property type="entry name" value="AI-2_Isomerase_LsrG"/>
</dbReference>
<keyword evidence="3" id="KW-1185">Reference proteome</keyword>
<dbReference type="EMBL" id="BSNN01000008">
    <property type="protein sequence ID" value="GLQ36026.1"/>
    <property type="molecule type" value="Genomic_DNA"/>
</dbReference>
<dbReference type="GO" id="GO:0004497">
    <property type="term" value="F:monooxygenase activity"/>
    <property type="evidence" value="ECO:0007669"/>
    <property type="project" value="UniProtKB-KW"/>
</dbReference>
<evidence type="ECO:0000313" key="2">
    <source>
        <dbReference type="EMBL" id="GLQ36026.1"/>
    </source>
</evidence>
<dbReference type="InterPro" id="IPR007138">
    <property type="entry name" value="ABM_dom"/>
</dbReference>
<protein>
    <submittedName>
        <fullName evidence="2">Antibiotic biosynthesis monooxygenase</fullName>
    </submittedName>
</protein>
<evidence type="ECO:0000313" key="3">
    <source>
        <dbReference type="Proteomes" id="UP001156694"/>
    </source>
</evidence>
<dbReference type="Proteomes" id="UP001156694">
    <property type="component" value="Unassembled WGS sequence"/>
</dbReference>
<dbReference type="PANTHER" id="PTHR33336">
    <property type="entry name" value="QUINOL MONOOXYGENASE YGIN-RELATED"/>
    <property type="match status" value="1"/>
</dbReference>
<sequence>MYAVIVTFTIKPQYQGAFLPLVIENARQSRGEAACQQFDVCANSDTPETVFLYEIYDDKAGFETHLETAHFLEFNRIATDMIEEKQISTYTQVVQ</sequence>
<feature type="domain" description="ABM" evidence="1">
    <location>
        <begin position="2"/>
        <end position="90"/>
    </location>
</feature>
<comment type="caution">
    <text evidence="2">The sequence shown here is derived from an EMBL/GenBank/DDBJ whole genome shotgun (WGS) entry which is preliminary data.</text>
</comment>
<dbReference type="SUPFAM" id="SSF54909">
    <property type="entry name" value="Dimeric alpha+beta barrel"/>
    <property type="match status" value="1"/>
</dbReference>
<reference evidence="3" key="1">
    <citation type="journal article" date="2019" name="Int. J. Syst. Evol. Microbiol.">
        <title>The Global Catalogue of Microorganisms (GCM) 10K type strain sequencing project: providing services to taxonomists for standard genome sequencing and annotation.</title>
        <authorList>
            <consortium name="The Broad Institute Genomics Platform"/>
            <consortium name="The Broad Institute Genome Sequencing Center for Infectious Disease"/>
            <person name="Wu L."/>
            <person name="Ma J."/>
        </authorList>
    </citation>
    <scope>NUCLEOTIDE SEQUENCE [LARGE SCALE GENOMIC DNA]</scope>
    <source>
        <strain evidence="3">NBRC 110140</strain>
    </source>
</reference>